<dbReference type="GO" id="GO:0098796">
    <property type="term" value="C:membrane protein complex"/>
    <property type="evidence" value="ECO:0007669"/>
    <property type="project" value="UniProtKB-ARBA"/>
</dbReference>
<feature type="domain" description="ABC transporter" evidence="4">
    <location>
        <begin position="4"/>
        <end position="234"/>
    </location>
</feature>
<dbReference type="PANTHER" id="PTHR24220:SF86">
    <property type="entry name" value="ABC TRANSPORTER ABCH.1"/>
    <property type="match status" value="1"/>
</dbReference>
<accession>A0A919P744</accession>
<dbReference type="SMART" id="SM00382">
    <property type="entry name" value="AAA"/>
    <property type="match status" value="1"/>
</dbReference>
<dbReference type="GO" id="GO:0005524">
    <property type="term" value="F:ATP binding"/>
    <property type="evidence" value="ECO:0007669"/>
    <property type="project" value="UniProtKB-KW"/>
</dbReference>
<dbReference type="CDD" id="cd03255">
    <property type="entry name" value="ABC_MJ0796_LolCDE_FtsE"/>
    <property type="match status" value="1"/>
</dbReference>
<dbReference type="GO" id="GO:0005886">
    <property type="term" value="C:plasma membrane"/>
    <property type="evidence" value="ECO:0007669"/>
    <property type="project" value="TreeGrafter"/>
</dbReference>
<dbReference type="EMBL" id="BONK01000013">
    <property type="protein sequence ID" value="GIG22801.1"/>
    <property type="molecule type" value="Genomic_DNA"/>
</dbReference>
<sequence>MTVVELHGVTKTYGTGPAALTVLHDLDLGVEAGDYMAVVGPSGSGKSTLLHVMGALDRPSTGRVRFAGDDVTAMSDAALSRVRAVHLGFVFQQFFLLDGRSALENVADGLLYQGVRRPERLRRAREALDRVGLGARAGHTPTELSGGECQRVAVARALVHGPRVLLADEPTGNLDQASGAAVLDLFDTLHEEGATIVVVTHDEHIAGRLPRVVSMRDGRVEHDTCPVPPSSAGVTS</sequence>
<evidence type="ECO:0000313" key="6">
    <source>
        <dbReference type="Proteomes" id="UP000632740"/>
    </source>
</evidence>
<dbReference type="GO" id="GO:0022857">
    <property type="term" value="F:transmembrane transporter activity"/>
    <property type="evidence" value="ECO:0007669"/>
    <property type="project" value="TreeGrafter"/>
</dbReference>
<dbReference type="Gene3D" id="3.40.50.300">
    <property type="entry name" value="P-loop containing nucleotide triphosphate hydrolases"/>
    <property type="match status" value="1"/>
</dbReference>
<organism evidence="5 6">
    <name type="scientific">Cellulomonas chitinilytica</name>
    <dbReference type="NCBI Taxonomy" id="398759"/>
    <lineage>
        <taxon>Bacteria</taxon>
        <taxon>Bacillati</taxon>
        <taxon>Actinomycetota</taxon>
        <taxon>Actinomycetes</taxon>
        <taxon>Micrococcales</taxon>
        <taxon>Cellulomonadaceae</taxon>
        <taxon>Cellulomonas</taxon>
    </lineage>
</organism>
<keyword evidence="2" id="KW-0547">Nucleotide-binding</keyword>
<protein>
    <submittedName>
        <fullName evidence="5">Peptide ABC transporter ATP-binding protein</fullName>
    </submittedName>
</protein>
<dbReference type="InterPro" id="IPR003593">
    <property type="entry name" value="AAA+_ATPase"/>
</dbReference>
<dbReference type="SUPFAM" id="SSF52540">
    <property type="entry name" value="P-loop containing nucleoside triphosphate hydrolases"/>
    <property type="match status" value="1"/>
</dbReference>
<evidence type="ECO:0000259" key="4">
    <source>
        <dbReference type="PROSITE" id="PS50893"/>
    </source>
</evidence>
<dbReference type="InterPro" id="IPR015854">
    <property type="entry name" value="ABC_transpr_LolD-like"/>
</dbReference>
<dbReference type="InterPro" id="IPR017871">
    <property type="entry name" value="ABC_transporter-like_CS"/>
</dbReference>
<dbReference type="AlphaFoldDB" id="A0A919P744"/>
<dbReference type="InterPro" id="IPR017911">
    <property type="entry name" value="MacB-like_ATP-bd"/>
</dbReference>
<keyword evidence="3 5" id="KW-0067">ATP-binding</keyword>
<dbReference type="PROSITE" id="PS00211">
    <property type="entry name" value="ABC_TRANSPORTER_1"/>
    <property type="match status" value="1"/>
</dbReference>
<proteinExistence type="predicted"/>
<dbReference type="PROSITE" id="PS50893">
    <property type="entry name" value="ABC_TRANSPORTER_2"/>
    <property type="match status" value="1"/>
</dbReference>
<dbReference type="RefSeq" id="WP_203757811.1">
    <property type="nucleotide sequence ID" value="NZ_BONK01000013.1"/>
</dbReference>
<evidence type="ECO:0000256" key="3">
    <source>
        <dbReference type="ARBA" id="ARBA00022840"/>
    </source>
</evidence>
<dbReference type="FunFam" id="3.40.50.300:FF:000032">
    <property type="entry name" value="Export ABC transporter ATP-binding protein"/>
    <property type="match status" value="1"/>
</dbReference>
<reference evidence="5" key="1">
    <citation type="submission" date="2021-01" db="EMBL/GenBank/DDBJ databases">
        <title>Whole genome shotgun sequence of Cellulomonas chitinilytica NBRC 110799.</title>
        <authorList>
            <person name="Komaki H."/>
            <person name="Tamura T."/>
        </authorList>
    </citation>
    <scope>NUCLEOTIDE SEQUENCE</scope>
    <source>
        <strain evidence="5">NBRC 110799</strain>
    </source>
</reference>
<gene>
    <name evidence="5" type="ORF">Cch01nite_35250</name>
</gene>
<comment type="caution">
    <text evidence="5">The sequence shown here is derived from an EMBL/GenBank/DDBJ whole genome shotgun (WGS) entry which is preliminary data.</text>
</comment>
<evidence type="ECO:0000256" key="1">
    <source>
        <dbReference type="ARBA" id="ARBA00022448"/>
    </source>
</evidence>
<dbReference type="InterPro" id="IPR003439">
    <property type="entry name" value="ABC_transporter-like_ATP-bd"/>
</dbReference>
<name>A0A919P744_9CELL</name>
<keyword evidence="6" id="KW-1185">Reference proteome</keyword>
<dbReference type="PANTHER" id="PTHR24220">
    <property type="entry name" value="IMPORT ATP-BINDING PROTEIN"/>
    <property type="match status" value="1"/>
</dbReference>
<evidence type="ECO:0000313" key="5">
    <source>
        <dbReference type="EMBL" id="GIG22801.1"/>
    </source>
</evidence>
<dbReference type="InterPro" id="IPR027417">
    <property type="entry name" value="P-loop_NTPase"/>
</dbReference>
<dbReference type="Pfam" id="PF00005">
    <property type="entry name" value="ABC_tran"/>
    <property type="match status" value="1"/>
</dbReference>
<dbReference type="GO" id="GO:0016887">
    <property type="term" value="F:ATP hydrolysis activity"/>
    <property type="evidence" value="ECO:0007669"/>
    <property type="project" value="InterPro"/>
</dbReference>
<dbReference type="Proteomes" id="UP000632740">
    <property type="component" value="Unassembled WGS sequence"/>
</dbReference>
<evidence type="ECO:0000256" key="2">
    <source>
        <dbReference type="ARBA" id="ARBA00022741"/>
    </source>
</evidence>
<keyword evidence="1" id="KW-0813">Transport</keyword>